<dbReference type="GO" id="GO:0006144">
    <property type="term" value="P:purine nucleobase metabolic process"/>
    <property type="evidence" value="ECO:0007669"/>
    <property type="project" value="UniProtKB-KW"/>
</dbReference>
<name>A0A1H3HN46_9EURY</name>
<comment type="pathway">
    <text evidence="2">Purine metabolism; urate degradation; (S)-allantoin from urate: step 3/3.</text>
</comment>
<feature type="region of interest" description="Disordered" evidence="7">
    <location>
        <begin position="86"/>
        <end position="107"/>
    </location>
</feature>
<comment type="catalytic activity">
    <reaction evidence="1">
        <text>5-hydroxy-2-oxo-4-ureido-2,5-dihydro-1H-imidazole-5-carboxylate + H(+) = (S)-allantoin + CO2</text>
        <dbReference type="Rhea" id="RHEA:26301"/>
        <dbReference type="ChEBI" id="CHEBI:15378"/>
        <dbReference type="ChEBI" id="CHEBI:15678"/>
        <dbReference type="ChEBI" id="CHEBI:16526"/>
        <dbReference type="ChEBI" id="CHEBI:58639"/>
        <dbReference type="EC" id="4.1.1.97"/>
    </reaction>
</comment>
<dbReference type="Proteomes" id="UP000199170">
    <property type="component" value="Unassembled WGS sequence"/>
</dbReference>
<feature type="domain" description="Oxo-4-hydroxy-4-carboxy-5-ureidoimidazoline decarboxylase" evidence="8">
    <location>
        <begin position="26"/>
        <end position="178"/>
    </location>
</feature>
<evidence type="ECO:0000313" key="9">
    <source>
        <dbReference type="EMBL" id="SDY16099.1"/>
    </source>
</evidence>
<dbReference type="EMBL" id="FNPB01000007">
    <property type="protein sequence ID" value="SDY16099.1"/>
    <property type="molecule type" value="Genomic_DNA"/>
</dbReference>
<dbReference type="AlphaFoldDB" id="A0A1H3HN46"/>
<dbReference type="InterPro" id="IPR018020">
    <property type="entry name" value="OHCU_decarboxylase"/>
</dbReference>
<evidence type="ECO:0000256" key="4">
    <source>
        <dbReference type="ARBA" id="ARBA00022631"/>
    </source>
</evidence>
<dbReference type="InterPro" id="IPR036778">
    <property type="entry name" value="OHCU_decarboxylase_sf"/>
</dbReference>
<evidence type="ECO:0000256" key="6">
    <source>
        <dbReference type="ARBA" id="ARBA00023239"/>
    </source>
</evidence>
<proteinExistence type="predicted"/>
<dbReference type="PANTHER" id="PTHR43466">
    <property type="entry name" value="2-OXO-4-HYDROXY-4-CARBOXY-5-UREIDOIMIDAZOLINE DECARBOXYLASE-RELATED"/>
    <property type="match status" value="1"/>
</dbReference>
<dbReference type="GO" id="GO:0000255">
    <property type="term" value="P:allantoin metabolic process"/>
    <property type="evidence" value="ECO:0007669"/>
    <property type="project" value="InterPro"/>
</dbReference>
<evidence type="ECO:0000259" key="8">
    <source>
        <dbReference type="Pfam" id="PF09349"/>
    </source>
</evidence>
<dbReference type="PANTHER" id="PTHR43466:SF1">
    <property type="entry name" value="2-OXO-4-HYDROXY-4-CARBOXY-5-UREIDOIMIDAZOLINE DECARBOXYLASE-RELATED"/>
    <property type="match status" value="1"/>
</dbReference>
<dbReference type="STRING" id="660517.SAMN04487946_107147"/>
<protein>
    <recommendedName>
        <fullName evidence="3">2-oxo-4-hydroxy-4-carboxy-5-ureidoimidazoline decarboxylase</fullName>
        <ecNumber evidence="3">4.1.1.97</ecNumber>
    </recommendedName>
</protein>
<evidence type="ECO:0000256" key="7">
    <source>
        <dbReference type="SAM" id="MobiDB-lite"/>
    </source>
</evidence>
<evidence type="ECO:0000256" key="3">
    <source>
        <dbReference type="ARBA" id="ARBA00012257"/>
    </source>
</evidence>
<dbReference type="InterPro" id="IPR017580">
    <property type="entry name" value="OHCU_decarboxylase-1"/>
</dbReference>
<dbReference type="GO" id="GO:0051997">
    <property type="term" value="F:2-oxo-4-hydroxy-4-carboxy-5-ureidoimidazoline decarboxylase activity"/>
    <property type="evidence" value="ECO:0007669"/>
    <property type="project" value="UniProtKB-EC"/>
</dbReference>
<dbReference type="EC" id="4.1.1.97" evidence="3"/>
<evidence type="ECO:0000256" key="2">
    <source>
        <dbReference type="ARBA" id="ARBA00004754"/>
    </source>
</evidence>
<keyword evidence="4" id="KW-0659">Purine metabolism</keyword>
<keyword evidence="10" id="KW-1185">Reference proteome</keyword>
<organism evidence="9 10">
    <name type="scientific">Halobellus clavatus</name>
    <dbReference type="NCBI Taxonomy" id="660517"/>
    <lineage>
        <taxon>Archaea</taxon>
        <taxon>Methanobacteriati</taxon>
        <taxon>Methanobacteriota</taxon>
        <taxon>Stenosarchaea group</taxon>
        <taxon>Halobacteria</taxon>
        <taxon>Halobacteriales</taxon>
        <taxon>Haloferacaceae</taxon>
        <taxon>Halobellus</taxon>
    </lineage>
</organism>
<keyword evidence="5" id="KW-0210">Decarboxylase</keyword>
<evidence type="ECO:0000256" key="5">
    <source>
        <dbReference type="ARBA" id="ARBA00022793"/>
    </source>
</evidence>
<evidence type="ECO:0000256" key="1">
    <source>
        <dbReference type="ARBA" id="ARBA00001163"/>
    </source>
</evidence>
<dbReference type="NCBIfam" id="TIGR03164">
    <property type="entry name" value="UHCUDC"/>
    <property type="match status" value="1"/>
</dbReference>
<reference evidence="10" key="1">
    <citation type="submission" date="2016-10" db="EMBL/GenBank/DDBJ databases">
        <authorList>
            <person name="Varghese N."/>
            <person name="Submissions S."/>
        </authorList>
    </citation>
    <scope>NUCLEOTIDE SEQUENCE [LARGE SCALE GENOMIC DNA]</scope>
    <source>
        <strain evidence="10">CGMCC 1.10118</strain>
    </source>
</reference>
<evidence type="ECO:0000313" key="10">
    <source>
        <dbReference type="Proteomes" id="UP000199170"/>
    </source>
</evidence>
<dbReference type="Pfam" id="PF09349">
    <property type="entry name" value="OHCU_decarbox"/>
    <property type="match status" value="1"/>
</dbReference>
<dbReference type="UniPathway" id="UPA00394">
    <property type="reaction ID" value="UER00652"/>
</dbReference>
<sequence length="182" mass="20708">MRCEPLSVGYPDHADEMDSLTLEELNNADGEKFVAILGGIYESSPWVAERARSDRPFASIEDLHDRMSRAVEDASRERKLDLLRAHPDLAEGTEMTDASEEEQASAGLDELSREQYEAFQRLNETYRERFGFPFIMAVRGASPDAIQAAMERRIENSEAEEFRTALDQVHEIARLRLEELVS</sequence>
<dbReference type="SUPFAM" id="SSF158694">
    <property type="entry name" value="UraD-Like"/>
    <property type="match status" value="1"/>
</dbReference>
<dbReference type="GO" id="GO:0019628">
    <property type="term" value="P:urate catabolic process"/>
    <property type="evidence" value="ECO:0007669"/>
    <property type="project" value="UniProtKB-UniPathway"/>
</dbReference>
<gene>
    <name evidence="9" type="ORF">SAMN04487946_107147</name>
</gene>
<dbReference type="Gene3D" id="1.10.3330.10">
    <property type="entry name" value="Oxo-4-hydroxy-4-carboxy-5-ureidoimidazoline decarboxylase"/>
    <property type="match status" value="1"/>
</dbReference>
<accession>A0A1H3HN46</accession>
<keyword evidence="6" id="KW-0456">Lyase</keyword>